<dbReference type="PANTHER" id="PTHR11142:SF0">
    <property type="entry name" value="TRNA PSEUDOURIDINE SYNTHASE-LIKE 1"/>
    <property type="match status" value="1"/>
</dbReference>
<comment type="caution">
    <text evidence="4">Lacks conserved residue(s) required for the propagation of feature annotation.</text>
</comment>
<comment type="function">
    <text evidence="4">Formation of pseudouridine at positions 38, 39 and 40 in the anticodon stem and loop of transfer RNAs.</text>
</comment>
<dbReference type="EMBL" id="VVZB01000002">
    <property type="protein sequence ID" value="KAA5385431.1"/>
    <property type="molecule type" value="Genomic_DNA"/>
</dbReference>
<dbReference type="Proteomes" id="UP000441162">
    <property type="component" value="Unassembled WGS sequence"/>
</dbReference>
<evidence type="ECO:0000259" key="8">
    <source>
        <dbReference type="Pfam" id="PF01416"/>
    </source>
</evidence>
<protein>
    <recommendedName>
        <fullName evidence="4">tRNA pseudouridine synthase A</fullName>
        <ecNumber evidence="4">5.4.99.12</ecNumber>
    </recommendedName>
    <alternativeName>
        <fullName evidence="4">tRNA pseudouridine(38-40) synthase</fullName>
    </alternativeName>
    <alternativeName>
        <fullName evidence="4">tRNA pseudouridylate synthase I</fullName>
    </alternativeName>
    <alternativeName>
        <fullName evidence="4">tRNA-uridine isomerase I</fullName>
    </alternativeName>
</protein>
<keyword evidence="2 4" id="KW-0819">tRNA processing</keyword>
<dbReference type="EC" id="5.4.99.12" evidence="4"/>
<evidence type="ECO:0000313" key="23">
    <source>
        <dbReference type="Proteomes" id="UP000481616"/>
    </source>
</evidence>
<evidence type="ECO:0000256" key="5">
    <source>
        <dbReference type="PIRSR" id="PIRSR001430-1"/>
    </source>
</evidence>
<evidence type="ECO:0000313" key="21">
    <source>
        <dbReference type="Proteomes" id="UP000347681"/>
    </source>
</evidence>
<organism evidence="9 24">
    <name type="scientific">Phocaeicola dorei</name>
    <dbReference type="NCBI Taxonomy" id="357276"/>
    <lineage>
        <taxon>Bacteria</taxon>
        <taxon>Pseudomonadati</taxon>
        <taxon>Bacteroidota</taxon>
        <taxon>Bacteroidia</taxon>
        <taxon>Bacteroidales</taxon>
        <taxon>Bacteroidaceae</taxon>
        <taxon>Phocaeicola</taxon>
    </lineage>
</organism>
<feature type="binding site" evidence="4 6">
    <location>
        <position position="119"/>
    </location>
    <ligand>
        <name>substrate</name>
    </ligand>
</feature>
<dbReference type="EMBL" id="QRZL01000003">
    <property type="protein sequence ID" value="RGV80349.1"/>
    <property type="molecule type" value="Genomic_DNA"/>
</dbReference>
<evidence type="ECO:0000313" key="14">
    <source>
        <dbReference type="EMBL" id="QJR76123.1"/>
    </source>
</evidence>
<gene>
    <name evidence="4 9" type="primary">truA</name>
    <name evidence="15" type="ORF">DWW04_04835</name>
    <name evidence="16" type="ORF">E1I98_09365</name>
    <name evidence="17" type="ORF">E1J06_06905</name>
    <name evidence="11" type="ORF">F2Y44_01325</name>
    <name evidence="13" type="ORF">F2Y51_02535</name>
    <name evidence="12" type="ORF">F2Y58_03660</name>
    <name evidence="10" type="ORF">F2Y61_06270</name>
    <name evidence="9" type="ORF">F2Z07_00835</name>
    <name evidence="14" type="ORF">GKD17_06765</name>
</gene>
<dbReference type="EMBL" id="VVZA01000001">
    <property type="protein sequence ID" value="KAA5408290.1"/>
    <property type="molecule type" value="Genomic_DNA"/>
</dbReference>
<dbReference type="NCBIfam" id="TIGR00071">
    <property type="entry name" value="hisT_truA"/>
    <property type="match status" value="1"/>
</dbReference>
<evidence type="ECO:0000313" key="25">
    <source>
        <dbReference type="Proteomes" id="UP000500949"/>
    </source>
</evidence>
<proteinExistence type="inferred from homology"/>
<evidence type="ECO:0000313" key="17">
    <source>
        <dbReference type="EMBL" id="TDB07160.1"/>
    </source>
</evidence>
<comment type="subunit">
    <text evidence="4">Homodimer.</text>
</comment>
<dbReference type="SUPFAM" id="SSF55120">
    <property type="entry name" value="Pseudouridine synthase"/>
    <property type="match status" value="1"/>
</dbReference>
<evidence type="ECO:0000256" key="2">
    <source>
        <dbReference type="ARBA" id="ARBA00022694"/>
    </source>
</evidence>
<feature type="domain" description="Pseudouridine synthase I TruA alpha/beta" evidence="8">
    <location>
        <begin position="18"/>
        <end position="113"/>
    </location>
</feature>
<evidence type="ECO:0000313" key="10">
    <source>
        <dbReference type="EMBL" id="KAA5385431.1"/>
    </source>
</evidence>
<evidence type="ECO:0000256" key="3">
    <source>
        <dbReference type="ARBA" id="ARBA00023235"/>
    </source>
</evidence>
<dbReference type="InterPro" id="IPR020103">
    <property type="entry name" value="PsdUridine_synth_cat_dom_sf"/>
</dbReference>
<dbReference type="Proteomes" id="UP000481700">
    <property type="component" value="Unassembled WGS sequence"/>
</dbReference>
<dbReference type="PIRSF" id="PIRSF001430">
    <property type="entry name" value="tRNA_psdUrid_synth"/>
    <property type="match status" value="1"/>
</dbReference>
<feature type="domain" description="Pseudouridine synthase I TruA alpha/beta" evidence="8">
    <location>
        <begin position="158"/>
        <end position="253"/>
    </location>
</feature>
<dbReference type="Pfam" id="PF01416">
    <property type="entry name" value="PseudoU_synth_1"/>
    <property type="match status" value="2"/>
</dbReference>
<dbReference type="Proteomes" id="UP000500949">
    <property type="component" value="Chromosome"/>
</dbReference>
<dbReference type="InterPro" id="IPR020097">
    <property type="entry name" value="PsdUridine_synth_TruA_a/b_dom"/>
</dbReference>
<dbReference type="Proteomes" id="UP000283678">
    <property type="component" value="Unassembled WGS sequence"/>
</dbReference>
<dbReference type="CDD" id="cd02570">
    <property type="entry name" value="PseudoU_synth_EcTruA"/>
    <property type="match status" value="1"/>
</dbReference>
<dbReference type="InterPro" id="IPR001406">
    <property type="entry name" value="PsdUridine_synth_TruA"/>
</dbReference>
<dbReference type="GO" id="GO:0003723">
    <property type="term" value="F:RNA binding"/>
    <property type="evidence" value="ECO:0007669"/>
    <property type="project" value="InterPro"/>
</dbReference>
<evidence type="ECO:0000313" key="12">
    <source>
        <dbReference type="EMBL" id="KAA5400443.1"/>
    </source>
</evidence>
<feature type="active site" description="Nucleophile" evidence="4 5">
    <location>
        <position position="61"/>
    </location>
</feature>
<dbReference type="HAMAP" id="MF_00171">
    <property type="entry name" value="TruA"/>
    <property type="match status" value="1"/>
</dbReference>
<reference evidence="15 18" key="1">
    <citation type="submission" date="2018-08" db="EMBL/GenBank/DDBJ databases">
        <title>A genome reference for cultivated species of the human gut microbiota.</title>
        <authorList>
            <person name="Zou Y."/>
            <person name="Xue W."/>
            <person name="Luo G."/>
        </authorList>
    </citation>
    <scope>NUCLEOTIDE SEQUENCE [LARGE SCALE GENOMIC DNA]</scope>
    <source>
        <strain evidence="15 18">AF14-1AC</strain>
    </source>
</reference>
<dbReference type="GO" id="GO:0031119">
    <property type="term" value="P:tRNA pseudouridine synthesis"/>
    <property type="evidence" value="ECO:0007669"/>
    <property type="project" value="UniProtKB-UniRule"/>
</dbReference>
<keyword evidence="3 4" id="KW-0413">Isomerase</keyword>
<dbReference type="GO" id="GO:0160147">
    <property type="term" value="F:tRNA pseudouridine(38-40) synthase activity"/>
    <property type="evidence" value="ECO:0007669"/>
    <property type="project" value="UniProtKB-EC"/>
</dbReference>
<evidence type="ECO:0000313" key="20">
    <source>
        <dbReference type="Proteomes" id="UP000294834"/>
    </source>
</evidence>
<comment type="similarity">
    <text evidence="1 4 7">Belongs to the tRNA pseudouridine synthase TruA family.</text>
</comment>
<evidence type="ECO:0000313" key="18">
    <source>
        <dbReference type="Proteomes" id="UP000283678"/>
    </source>
</evidence>
<reference evidence="19 20" key="3">
    <citation type="journal article" date="2019" name="Nat. Microbiol.">
        <title>Genomic variation and strain-specific functional adaptation in the human gut microbiome during early life.</title>
        <authorList>
            <person name="Vatanen T."/>
            <person name="Plichta D.R."/>
            <person name="Somani J."/>
            <person name="Munch P.C."/>
            <person name="Arthur T.D."/>
            <person name="Hall A.B."/>
            <person name="Rudolf S."/>
            <person name="Oakeley E.J."/>
            <person name="Ke X."/>
            <person name="Young R.A."/>
            <person name="Haiser H.J."/>
            <person name="Kolde R."/>
            <person name="Yassour M."/>
            <person name="Luopajarvi K."/>
            <person name="Siljander H."/>
            <person name="Virtanen S.M."/>
            <person name="Ilonen J."/>
            <person name="Uibo R."/>
            <person name="Tillmann V."/>
            <person name="Mokurov S."/>
            <person name="Dorshakova N."/>
            <person name="Porter J.A."/>
            <person name="McHardy A.C."/>
            <person name="Lahdesmaki H."/>
            <person name="Vlamakis H."/>
            <person name="Huttenhower C."/>
            <person name="Knip M."/>
            <person name="Xavier R.J."/>
        </authorList>
    </citation>
    <scope>NUCLEOTIDE SEQUENCE [LARGE SCALE GENOMIC DNA]</scope>
    <source>
        <strain evidence="16 19">RJX1047</strain>
        <strain evidence="17 20">RJX1052</strain>
    </source>
</reference>
<dbReference type="EMBL" id="VVYY01000002">
    <property type="protein sequence ID" value="KAA5400443.1"/>
    <property type="molecule type" value="Genomic_DNA"/>
</dbReference>
<dbReference type="eggNOG" id="COG0101">
    <property type="taxonomic scope" value="Bacteria"/>
</dbReference>
<dbReference type="AlphaFoldDB" id="A0A076IRA9"/>
<dbReference type="Proteomes" id="UP000481616">
    <property type="component" value="Unassembled WGS sequence"/>
</dbReference>
<dbReference type="EMBL" id="SLTU01000001">
    <property type="protein sequence ID" value="TDA76547.1"/>
    <property type="molecule type" value="Genomic_DNA"/>
</dbReference>
<evidence type="ECO:0000313" key="16">
    <source>
        <dbReference type="EMBL" id="TDA76547.1"/>
    </source>
</evidence>
<evidence type="ECO:0000256" key="1">
    <source>
        <dbReference type="ARBA" id="ARBA00009375"/>
    </source>
</evidence>
<evidence type="ECO:0000256" key="4">
    <source>
        <dbReference type="HAMAP-Rule" id="MF_00171"/>
    </source>
</evidence>
<dbReference type="Gene3D" id="3.30.70.580">
    <property type="entry name" value="Pseudouridine synthase I, catalytic domain, N-terminal subdomain"/>
    <property type="match status" value="1"/>
</dbReference>
<evidence type="ECO:0000313" key="9">
    <source>
        <dbReference type="EMBL" id="KAA5324936.1"/>
    </source>
</evidence>
<sequence>MNFHLVRGFTMRYFIYLAYDGTNYHGWQIQPNGDSVQETLMRAFSTFLRQEIEVVGAGRTDAGVHARLMVAHFDYDQELDCVQITEKLNRLLPSDIAVYDVKRVKDDAHARFDATYRTYKYYVTIRKDPFNRHYAWRLFNSLDFEKMNEAARVLFDYTDFTSFSKLHTDVKTNNCRIMYAEWTRVSGTEWVFTIKADRFLRNMVRAVVGTLVEVGRGKMTLDGFRKVIENKDRCSAGSSVPGHALFLVDVGYPEELFIVSPSDISNT</sequence>
<comment type="catalytic activity">
    <reaction evidence="4 7">
        <text>uridine(38/39/40) in tRNA = pseudouridine(38/39/40) in tRNA</text>
        <dbReference type="Rhea" id="RHEA:22376"/>
        <dbReference type="Rhea" id="RHEA-COMP:10085"/>
        <dbReference type="Rhea" id="RHEA-COMP:10087"/>
        <dbReference type="ChEBI" id="CHEBI:65314"/>
        <dbReference type="ChEBI" id="CHEBI:65315"/>
        <dbReference type="EC" id="5.4.99.12"/>
    </reaction>
</comment>
<reference evidence="14 25" key="4">
    <citation type="submission" date="2019-11" db="EMBL/GenBank/DDBJ databases">
        <title>Complete genome sequence of Bacteroides dorei DSM 17855.</title>
        <authorList>
            <person name="Russell J.T."/>
        </authorList>
    </citation>
    <scope>NUCLEOTIDE SEQUENCE [LARGE SCALE GENOMIC DNA]</scope>
    <source>
        <strain evidence="14 25">DSM 17855</strain>
    </source>
</reference>
<evidence type="ECO:0000313" key="24">
    <source>
        <dbReference type="Proteomes" id="UP000481700"/>
    </source>
</evidence>
<dbReference type="FunFam" id="3.30.70.580:FF:000001">
    <property type="entry name" value="tRNA pseudouridine synthase A"/>
    <property type="match status" value="1"/>
</dbReference>
<dbReference type="PANTHER" id="PTHR11142">
    <property type="entry name" value="PSEUDOURIDYLATE SYNTHASE"/>
    <property type="match status" value="1"/>
</dbReference>
<dbReference type="EMBL" id="VVZV01000001">
    <property type="protein sequence ID" value="KAA5324936.1"/>
    <property type="molecule type" value="Genomic_DNA"/>
</dbReference>
<dbReference type="Proteomes" id="UP000294834">
    <property type="component" value="Unassembled WGS sequence"/>
</dbReference>
<dbReference type="Gene3D" id="3.30.70.660">
    <property type="entry name" value="Pseudouridine synthase I, catalytic domain, C-terminal subdomain"/>
    <property type="match status" value="1"/>
</dbReference>
<evidence type="ECO:0000313" key="15">
    <source>
        <dbReference type="EMBL" id="RGV80349.1"/>
    </source>
</evidence>
<dbReference type="InterPro" id="IPR020094">
    <property type="entry name" value="TruA/RsuA/RluB/E/F_N"/>
</dbReference>
<dbReference type="Proteomes" id="UP000294527">
    <property type="component" value="Unassembled WGS sequence"/>
</dbReference>
<name>A0A076IRA9_9BACT</name>
<accession>A0A076IRA9</accession>
<dbReference type="KEGG" id="bdo:EL88_05670"/>
<evidence type="ECO:0000256" key="6">
    <source>
        <dbReference type="PIRSR" id="PIRSR001430-2"/>
    </source>
</evidence>
<evidence type="ECO:0000313" key="13">
    <source>
        <dbReference type="EMBL" id="KAA5408290.1"/>
    </source>
</evidence>
<evidence type="ECO:0000256" key="7">
    <source>
        <dbReference type="RuleBase" id="RU003792"/>
    </source>
</evidence>
<dbReference type="EMBL" id="SLTX01000001">
    <property type="protein sequence ID" value="TDB07160.1"/>
    <property type="molecule type" value="Genomic_DNA"/>
</dbReference>
<dbReference type="Proteomes" id="UP000347681">
    <property type="component" value="Unassembled WGS sequence"/>
</dbReference>
<dbReference type="EMBL" id="VVZE01000001">
    <property type="protein sequence ID" value="KAA5388388.1"/>
    <property type="molecule type" value="Genomic_DNA"/>
</dbReference>
<evidence type="ECO:0000313" key="11">
    <source>
        <dbReference type="EMBL" id="KAA5388388.1"/>
    </source>
</evidence>
<evidence type="ECO:0000313" key="19">
    <source>
        <dbReference type="Proteomes" id="UP000294527"/>
    </source>
</evidence>
<dbReference type="EMBL" id="CP046176">
    <property type="protein sequence ID" value="QJR76123.1"/>
    <property type="molecule type" value="Genomic_DNA"/>
</dbReference>
<evidence type="ECO:0000313" key="22">
    <source>
        <dbReference type="Proteomes" id="UP000441162"/>
    </source>
</evidence>
<dbReference type="InterPro" id="IPR020095">
    <property type="entry name" value="PsdUridine_synth_TruA_C"/>
</dbReference>
<reference evidence="21 22" key="2">
    <citation type="journal article" date="2019" name="Nat. Med.">
        <title>A library of human gut bacterial isolates paired with longitudinal multiomics data enables mechanistic microbiome research.</title>
        <authorList>
            <person name="Poyet M."/>
            <person name="Groussin M."/>
            <person name="Gibbons S.M."/>
            <person name="Avila-Pacheco J."/>
            <person name="Jiang X."/>
            <person name="Kearney S.M."/>
            <person name="Perrotta A.R."/>
            <person name="Berdy B."/>
            <person name="Zhao S."/>
            <person name="Lieberman T.D."/>
            <person name="Swanson P.K."/>
            <person name="Smith M."/>
            <person name="Roesemann S."/>
            <person name="Alexander J.E."/>
            <person name="Rich S.A."/>
            <person name="Livny J."/>
            <person name="Vlamakis H."/>
            <person name="Clish C."/>
            <person name="Bullock K."/>
            <person name="Deik A."/>
            <person name="Scott J."/>
            <person name="Pierce K.A."/>
            <person name="Xavier R.J."/>
            <person name="Alm E.J."/>
        </authorList>
    </citation>
    <scope>NUCLEOTIDE SEQUENCE [LARGE SCALE GENOMIC DNA]</scope>
    <source>
        <strain evidence="12 23">BIOML-A1</strain>
        <strain evidence="9 24">BIOML-A25</strain>
        <strain evidence="13 22">BIOML-A4</strain>
        <strain evidence="10 21">BIOML-A5</strain>
        <strain evidence="11">BIOML-A8</strain>
    </source>
</reference>